<dbReference type="InterPro" id="IPR002549">
    <property type="entry name" value="AI-2E-like"/>
</dbReference>
<reference evidence="7 8" key="1">
    <citation type="submission" date="2022-09" db="EMBL/GenBank/DDBJ databases">
        <title>Chelativorans salina sp. nov., a novel slightly halophilic bacterium isolated from a saline lake sediment enrichment.</title>
        <authorList>
            <person name="Gao L."/>
            <person name="Fang B.-Z."/>
            <person name="Li W.-J."/>
        </authorList>
    </citation>
    <scope>NUCLEOTIDE SEQUENCE [LARGE SCALE GENOMIC DNA]</scope>
    <source>
        <strain evidence="7 8">EGI FJ00035</strain>
    </source>
</reference>
<accession>A0ABT2LHG3</accession>
<feature type="transmembrane region" description="Helical" evidence="6">
    <location>
        <begin position="322"/>
        <end position="351"/>
    </location>
</feature>
<comment type="similarity">
    <text evidence="2">Belongs to the autoinducer-2 exporter (AI-2E) (TC 2.A.86) family.</text>
</comment>
<feature type="transmembrane region" description="Helical" evidence="6">
    <location>
        <begin position="225"/>
        <end position="247"/>
    </location>
</feature>
<dbReference type="Pfam" id="PF01594">
    <property type="entry name" value="AI-2E_transport"/>
    <property type="match status" value="1"/>
</dbReference>
<dbReference type="RefSeq" id="WP_260900351.1">
    <property type="nucleotide sequence ID" value="NZ_JAOCZP010000001.1"/>
</dbReference>
<protein>
    <submittedName>
        <fullName evidence="7">AI-2E family transporter</fullName>
    </submittedName>
</protein>
<proteinExistence type="inferred from homology"/>
<name>A0ABT2LHG3_9HYPH</name>
<keyword evidence="3 6" id="KW-0812">Transmembrane</keyword>
<gene>
    <name evidence="7" type="ORF">N5A92_02980</name>
</gene>
<feature type="transmembrane region" description="Helical" evidence="6">
    <location>
        <begin position="290"/>
        <end position="310"/>
    </location>
</feature>
<feature type="transmembrane region" description="Helical" evidence="6">
    <location>
        <begin position="173"/>
        <end position="195"/>
    </location>
</feature>
<comment type="subcellular location">
    <subcellularLocation>
        <location evidence="1">Membrane</location>
        <topology evidence="1">Multi-pass membrane protein</topology>
    </subcellularLocation>
</comment>
<dbReference type="PANTHER" id="PTHR21716">
    <property type="entry name" value="TRANSMEMBRANE PROTEIN"/>
    <property type="match status" value="1"/>
</dbReference>
<feature type="transmembrane region" description="Helical" evidence="6">
    <location>
        <begin position="81"/>
        <end position="102"/>
    </location>
</feature>
<dbReference type="PANTHER" id="PTHR21716:SF16">
    <property type="entry name" value="BLL1467 PROTEIN"/>
    <property type="match status" value="1"/>
</dbReference>
<organism evidence="7 8">
    <name type="scientific">Chelativorans salis</name>
    <dbReference type="NCBI Taxonomy" id="2978478"/>
    <lineage>
        <taxon>Bacteria</taxon>
        <taxon>Pseudomonadati</taxon>
        <taxon>Pseudomonadota</taxon>
        <taxon>Alphaproteobacteria</taxon>
        <taxon>Hyphomicrobiales</taxon>
        <taxon>Phyllobacteriaceae</taxon>
        <taxon>Chelativorans</taxon>
    </lineage>
</organism>
<evidence type="ECO:0000256" key="2">
    <source>
        <dbReference type="ARBA" id="ARBA00009773"/>
    </source>
</evidence>
<keyword evidence="4 6" id="KW-1133">Transmembrane helix</keyword>
<sequence length="388" mass="41624">MQETERDEAETPSHERSTEPPQVIVVDKTLKALGIGTFLIILVVALYFGRDFLLPVVLAFLFALVLGPVVRSLARRGVPEWATAILLVVILSAIISSALYSLSGPVSQWIEDAPRIGREVQDRIAMLRRPVDAVVDASQQVEQLAESEDPEAQRVVLSEPGLISRAASGAPEVAAQIGVTLILLLFLLSSGDMFYEKLVKSLPTLSDKKRGLRIARTVERDVSRYLFTISLINVGLGAAVAAGMFAIGMPNPVLWGVLAALLNFIPYLGALLGVVLVGLVALVSFDAIGVALLAPLIYLACTTVEGQLVTPLVIGRRLEMNPIVIFLAIAFWGWLWGIVGALIAVPLLVILKVFADHVEGLGGLGEFLAGRDVPQAQEDEESKPAESS</sequence>
<evidence type="ECO:0000256" key="5">
    <source>
        <dbReference type="ARBA" id="ARBA00023136"/>
    </source>
</evidence>
<evidence type="ECO:0000313" key="7">
    <source>
        <dbReference type="EMBL" id="MCT7374001.1"/>
    </source>
</evidence>
<evidence type="ECO:0000256" key="6">
    <source>
        <dbReference type="SAM" id="Phobius"/>
    </source>
</evidence>
<feature type="transmembrane region" description="Helical" evidence="6">
    <location>
        <begin position="30"/>
        <end position="48"/>
    </location>
</feature>
<dbReference type="Proteomes" id="UP001320831">
    <property type="component" value="Unassembled WGS sequence"/>
</dbReference>
<evidence type="ECO:0000256" key="1">
    <source>
        <dbReference type="ARBA" id="ARBA00004141"/>
    </source>
</evidence>
<evidence type="ECO:0000313" key="8">
    <source>
        <dbReference type="Proteomes" id="UP001320831"/>
    </source>
</evidence>
<keyword evidence="5 6" id="KW-0472">Membrane</keyword>
<comment type="caution">
    <text evidence="7">The sequence shown here is derived from an EMBL/GenBank/DDBJ whole genome shotgun (WGS) entry which is preliminary data.</text>
</comment>
<feature type="transmembrane region" description="Helical" evidence="6">
    <location>
        <begin position="253"/>
        <end position="283"/>
    </location>
</feature>
<evidence type="ECO:0000256" key="4">
    <source>
        <dbReference type="ARBA" id="ARBA00022989"/>
    </source>
</evidence>
<keyword evidence="8" id="KW-1185">Reference proteome</keyword>
<feature type="transmembrane region" description="Helical" evidence="6">
    <location>
        <begin position="54"/>
        <end position="74"/>
    </location>
</feature>
<dbReference type="EMBL" id="JAOCZP010000001">
    <property type="protein sequence ID" value="MCT7374001.1"/>
    <property type="molecule type" value="Genomic_DNA"/>
</dbReference>
<evidence type="ECO:0000256" key="3">
    <source>
        <dbReference type="ARBA" id="ARBA00022692"/>
    </source>
</evidence>